<evidence type="ECO:0000313" key="2">
    <source>
        <dbReference type="Proteomes" id="UP000828941"/>
    </source>
</evidence>
<protein>
    <submittedName>
        <fullName evidence="1">Uncharacterized protein</fullName>
    </submittedName>
</protein>
<keyword evidence="2" id="KW-1185">Reference proteome</keyword>
<name>A0ACB9NLR4_BAUVA</name>
<sequence length="131" mass="15449">MGRANFSLLGHLKRAAMKKLKLLIALWQMHSNSNIVAAICKQRRRYRFVNHRRGLRSCFSDDESESNNKARSEYRRATSVNAYSKWENNDDVDVDKRAEIFIANFRRQLRLERQVSLESSSCNRDGFEDDY</sequence>
<comment type="caution">
    <text evidence="1">The sequence shown here is derived from an EMBL/GenBank/DDBJ whole genome shotgun (WGS) entry which is preliminary data.</text>
</comment>
<evidence type="ECO:0000313" key="1">
    <source>
        <dbReference type="EMBL" id="KAI4337422.1"/>
    </source>
</evidence>
<organism evidence="1 2">
    <name type="scientific">Bauhinia variegata</name>
    <name type="common">Purple orchid tree</name>
    <name type="synonym">Phanera variegata</name>
    <dbReference type="NCBI Taxonomy" id="167791"/>
    <lineage>
        <taxon>Eukaryota</taxon>
        <taxon>Viridiplantae</taxon>
        <taxon>Streptophyta</taxon>
        <taxon>Embryophyta</taxon>
        <taxon>Tracheophyta</taxon>
        <taxon>Spermatophyta</taxon>
        <taxon>Magnoliopsida</taxon>
        <taxon>eudicotyledons</taxon>
        <taxon>Gunneridae</taxon>
        <taxon>Pentapetalae</taxon>
        <taxon>rosids</taxon>
        <taxon>fabids</taxon>
        <taxon>Fabales</taxon>
        <taxon>Fabaceae</taxon>
        <taxon>Cercidoideae</taxon>
        <taxon>Cercideae</taxon>
        <taxon>Bauhiniinae</taxon>
        <taxon>Bauhinia</taxon>
    </lineage>
</organism>
<reference evidence="1 2" key="1">
    <citation type="journal article" date="2022" name="DNA Res.">
        <title>Chromosomal-level genome assembly of the orchid tree Bauhinia variegata (Leguminosae; Cercidoideae) supports the allotetraploid origin hypothesis of Bauhinia.</title>
        <authorList>
            <person name="Zhong Y."/>
            <person name="Chen Y."/>
            <person name="Zheng D."/>
            <person name="Pang J."/>
            <person name="Liu Y."/>
            <person name="Luo S."/>
            <person name="Meng S."/>
            <person name="Qian L."/>
            <person name="Wei D."/>
            <person name="Dai S."/>
            <person name="Zhou R."/>
        </authorList>
    </citation>
    <scope>NUCLEOTIDE SEQUENCE [LARGE SCALE GENOMIC DNA]</scope>
    <source>
        <strain evidence="1">BV-YZ2020</strain>
    </source>
</reference>
<proteinExistence type="predicted"/>
<gene>
    <name evidence="1" type="ORF">L6164_015843</name>
</gene>
<accession>A0ACB9NLR4</accession>
<dbReference type="EMBL" id="CM039431">
    <property type="protein sequence ID" value="KAI4337422.1"/>
    <property type="molecule type" value="Genomic_DNA"/>
</dbReference>
<dbReference type="Proteomes" id="UP000828941">
    <property type="component" value="Chromosome 6"/>
</dbReference>